<reference evidence="1" key="1">
    <citation type="submission" date="2016-02" db="EMBL/GenBank/DDBJ databases">
        <title>WGS assembly of Manihot esculenta.</title>
        <authorList>
            <person name="Bredeson J.V."/>
            <person name="Prochnik S.E."/>
            <person name="Lyons J.B."/>
            <person name="Schmutz J."/>
            <person name="Grimwood J."/>
            <person name="Vrebalov J."/>
            <person name="Bart R.S."/>
            <person name="Amuge T."/>
            <person name="Ferguson M.E."/>
            <person name="Green R."/>
            <person name="Putnam N."/>
            <person name="Stites J."/>
            <person name="Rounsley S."/>
            <person name="Rokhsar D.S."/>
        </authorList>
    </citation>
    <scope>NUCLEOTIDE SEQUENCE [LARGE SCALE GENOMIC DNA]</scope>
    <source>
        <tissue evidence="1">Leaf</tissue>
    </source>
</reference>
<name>A0A2C9VSN8_MANES</name>
<sequence>MDAWNGGFGAFDLLKAFGFLGPKPVSLIFLWEKSDWKCMIKHLPYGLHLSFYFFKLPIRILLTCYTNIFLRFCPVNLFWSTQL</sequence>
<protein>
    <submittedName>
        <fullName evidence="1">Uncharacterized protein</fullName>
    </submittedName>
</protein>
<organism evidence="1">
    <name type="scientific">Manihot esculenta</name>
    <name type="common">Cassava</name>
    <name type="synonym">Jatropha manihot</name>
    <dbReference type="NCBI Taxonomy" id="3983"/>
    <lineage>
        <taxon>Eukaryota</taxon>
        <taxon>Viridiplantae</taxon>
        <taxon>Streptophyta</taxon>
        <taxon>Embryophyta</taxon>
        <taxon>Tracheophyta</taxon>
        <taxon>Spermatophyta</taxon>
        <taxon>Magnoliopsida</taxon>
        <taxon>eudicotyledons</taxon>
        <taxon>Gunneridae</taxon>
        <taxon>Pentapetalae</taxon>
        <taxon>rosids</taxon>
        <taxon>fabids</taxon>
        <taxon>Malpighiales</taxon>
        <taxon>Euphorbiaceae</taxon>
        <taxon>Crotonoideae</taxon>
        <taxon>Manihoteae</taxon>
        <taxon>Manihot</taxon>
    </lineage>
</organism>
<dbReference type="AlphaFoldDB" id="A0A2C9VSN8"/>
<gene>
    <name evidence="1" type="ORF">MANES_05G023600</name>
</gene>
<evidence type="ECO:0000313" key="1">
    <source>
        <dbReference type="EMBL" id="OAY49023.1"/>
    </source>
</evidence>
<accession>A0A2C9VSN8</accession>
<proteinExistence type="predicted"/>
<dbReference type="EMBL" id="CM004391">
    <property type="protein sequence ID" value="OAY49023.1"/>
    <property type="molecule type" value="Genomic_DNA"/>
</dbReference>